<accession>A0A9J6P227</accession>
<dbReference type="Proteomes" id="UP001056429">
    <property type="component" value="Unassembled WGS sequence"/>
</dbReference>
<keyword evidence="1" id="KW-0472">Membrane</keyword>
<name>A0A9J6P227_9CLOT</name>
<sequence length="314" mass="35221">MFSNSITISISGLILIIMLVALGFSFYIMKTINNLKRDFKEGEPTGTFESEVLKNIVKKYRRAGENNVGEINTQAIIEKEFNGRLKMLNTAERFVKHSSSLMIIFGLLGTFAGLTIAVSKLVSTLTVNQQSIESVSGVIDGLLSSIGGMSVAFTTSLVGIIGSIIITLIKVVINPVHIREELMVMTEEYLDNVIAKEFIKEEVDNIDEVEERFEILFDRVTEQVESGYKRVIERSVSGLLEVVKVMETNGANINTSVDKFDKTIDKFVANSREFSEFNHHLKDNISRMNVTLSDFTDNIKENITENIKEKDISR</sequence>
<reference evidence="2" key="2">
    <citation type="submission" date="2021-04" db="EMBL/GenBank/DDBJ databases">
        <authorList>
            <person name="Dong X."/>
        </authorList>
    </citation>
    <scope>NUCLEOTIDE SEQUENCE</scope>
    <source>
        <strain evidence="2">ZWT</strain>
    </source>
</reference>
<keyword evidence="1" id="KW-1133">Transmembrane helix</keyword>
<evidence type="ECO:0008006" key="4">
    <source>
        <dbReference type="Google" id="ProtNLM"/>
    </source>
</evidence>
<feature type="transmembrane region" description="Helical" evidence="1">
    <location>
        <begin position="101"/>
        <end position="122"/>
    </location>
</feature>
<evidence type="ECO:0000313" key="2">
    <source>
        <dbReference type="EMBL" id="MCM1990113.1"/>
    </source>
</evidence>
<evidence type="ECO:0000256" key="1">
    <source>
        <dbReference type="SAM" id="Phobius"/>
    </source>
</evidence>
<feature type="transmembrane region" description="Helical" evidence="1">
    <location>
        <begin position="6"/>
        <end position="29"/>
    </location>
</feature>
<keyword evidence="1" id="KW-0812">Transmembrane</keyword>
<reference evidence="2" key="1">
    <citation type="journal article" date="2021" name="mSystems">
        <title>Bacteria and Archaea Synergistically Convert Glycine Betaine to Biogenic Methane in the Formosa Cold Seep of the South China Sea.</title>
        <authorList>
            <person name="Li L."/>
            <person name="Zhang W."/>
            <person name="Zhang S."/>
            <person name="Song L."/>
            <person name="Sun Q."/>
            <person name="Zhang H."/>
            <person name="Xiang H."/>
            <person name="Dong X."/>
        </authorList>
    </citation>
    <scope>NUCLEOTIDE SEQUENCE</scope>
    <source>
        <strain evidence="2">ZWT</strain>
    </source>
</reference>
<comment type="caution">
    <text evidence="2">The sequence shown here is derived from an EMBL/GenBank/DDBJ whole genome shotgun (WGS) entry which is preliminary data.</text>
</comment>
<protein>
    <recommendedName>
        <fullName evidence="4">MotA/TolQ/ExbB proton channel domain-containing protein</fullName>
    </recommendedName>
</protein>
<dbReference type="RefSeq" id="WP_250859155.1">
    <property type="nucleotide sequence ID" value="NZ_JAGSOJ010000002.1"/>
</dbReference>
<proteinExistence type="predicted"/>
<feature type="transmembrane region" description="Helical" evidence="1">
    <location>
        <begin position="142"/>
        <end position="173"/>
    </location>
</feature>
<gene>
    <name evidence="2" type="ORF">KDK92_10250</name>
</gene>
<evidence type="ECO:0000313" key="3">
    <source>
        <dbReference type="Proteomes" id="UP001056429"/>
    </source>
</evidence>
<dbReference type="EMBL" id="JAGSOJ010000002">
    <property type="protein sequence ID" value="MCM1990113.1"/>
    <property type="molecule type" value="Genomic_DNA"/>
</dbReference>
<dbReference type="AlphaFoldDB" id="A0A9J6P227"/>
<keyword evidence="3" id="KW-1185">Reference proteome</keyword>
<organism evidence="2 3">
    <name type="scientific">Oceanirhabdus seepicola</name>
    <dbReference type="NCBI Taxonomy" id="2828781"/>
    <lineage>
        <taxon>Bacteria</taxon>
        <taxon>Bacillati</taxon>
        <taxon>Bacillota</taxon>
        <taxon>Clostridia</taxon>
        <taxon>Eubacteriales</taxon>
        <taxon>Clostridiaceae</taxon>
        <taxon>Oceanirhabdus</taxon>
    </lineage>
</organism>